<evidence type="ECO:0000256" key="5">
    <source>
        <dbReference type="ARBA" id="ARBA00022490"/>
    </source>
</evidence>
<evidence type="ECO:0000256" key="6">
    <source>
        <dbReference type="ARBA" id="ARBA00022857"/>
    </source>
</evidence>
<feature type="chain" id="PRO_5042588692" description="Putative monooxygenase p33MONOX" evidence="10">
    <location>
        <begin position="35"/>
        <end position="516"/>
    </location>
</feature>
<dbReference type="GO" id="GO:0016491">
    <property type="term" value="F:oxidoreductase activity"/>
    <property type="evidence" value="ECO:0007669"/>
    <property type="project" value="UniProtKB-KW"/>
</dbReference>
<dbReference type="GO" id="GO:0005737">
    <property type="term" value="C:cytoplasm"/>
    <property type="evidence" value="ECO:0007669"/>
    <property type="project" value="UniProtKB-SubCell"/>
</dbReference>
<sequence>MQLRDRTPPPPPRGGRCCLLPLLVLLTSMNPATNMNPAVPGRGSLLTSGLLSQSAFTSLRTSASLNEKGLRVSLYRAISICPQPVTGPGIECWSRGAFLLGAGGFDTQSPGPKTLSARDDSGSCRIVDYNSQHTPAPPSSCQVSREVTPPRESLSGRLPAAGILFSLPGWRLGPSVSLQAQRRSHHGLDPDCATTFRETWVFGASLVPGRRQLRGGGGRKALEPSGPLGKMSLPIGMYRRAFSYDDALEDPTPMTPPPSDMGSIPWKPVIPERKYQDLAKVEEGEPSVSPPAPAPPPATDSAEKAPVVKAKATHVIMSSLITKQTQESIQRFEQQAGLRDAGYTPHKGLTTEETKYLRVAEALHKLKLQSGETAREERQPASTQSTPSSSPQASPKQKSRGWFTSGSATALPGPSLSTMDSGSGDKDRSSADKWSLFGPRSLQKSESGGFAIQAYKGAQKPSPMEVMRAQATRRAEEPATFKPPKMDIPVMEGTKQLPRAHSLKPRDLNVLTPTGF</sequence>
<feature type="region of interest" description="Disordered" evidence="9">
    <location>
        <begin position="281"/>
        <end position="306"/>
    </location>
</feature>
<keyword evidence="5" id="KW-0963">Cytoplasm</keyword>
<evidence type="ECO:0000256" key="10">
    <source>
        <dbReference type="SAM" id="SignalP"/>
    </source>
</evidence>
<evidence type="ECO:0000256" key="9">
    <source>
        <dbReference type="SAM" id="MobiDB-lite"/>
    </source>
</evidence>
<keyword evidence="7" id="KW-0560">Oxidoreductase</keyword>
<dbReference type="AlphaFoldDB" id="A0AAF7A0S6"/>
<dbReference type="GeneTree" id="ENSGT00390000000537"/>
<accession>A0AAF7A0S6</accession>
<dbReference type="GlyGen" id="A0AAF7A0S6">
    <property type="glycosylation" value="2 sites"/>
</dbReference>
<evidence type="ECO:0000313" key="11">
    <source>
        <dbReference type="Ensembl" id="ENSBTAP00000060668.2"/>
    </source>
</evidence>
<gene>
    <name evidence="11" type="primary">KIAA1191</name>
</gene>
<dbReference type="Proteomes" id="UP000009136">
    <property type="component" value="Chromosome 10"/>
</dbReference>
<dbReference type="Ensembl" id="ENSBTAT00000083010.2">
    <property type="protein sequence ID" value="ENSBTAP00000060668.2"/>
    <property type="gene ID" value="ENSBTAG00000011608.6"/>
</dbReference>
<comment type="similarity">
    <text evidence="2">Belongs to the P33MONOX family.</text>
</comment>
<evidence type="ECO:0000256" key="8">
    <source>
        <dbReference type="ARBA" id="ARBA00025240"/>
    </source>
</evidence>
<feature type="region of interest" description="Disordered" evidence="9">
    <location>
        <begin position="368"/>
        <end position="442"/>
    </location>
</feature>
<feature type="region of interest" description="Disordered" evidence="9">
    <location>
        <begin position="129"/>
        <end position="153"/>
    </location>
</feature>
<dbReference type="PANTHER" id="PTHR28342">
    <property type="entry name" value="MONOOXYGENASE P33MONOX-RELATED"/>
    <property type="match status" value="1"/>
</dbReference>
<name>A0AAF7A0S6_BOVIN</name>
<evidence type="ECO:0000256" key="7">
    <source>
        <dbReference type="ARBA" id="ARBA00023002"/>
    </source>
</evidence>
<feature type="compositionally biased region" description="Polar residues" evidence="9">
    <location>
        <begin position="129"/>
        <end position="145"/>
    </location>
</feature>
<evidence type="ECO:0000256" key="1">
    <source>
        <dbReference type="ARBA" id="ARBA00004496"/>
    </source>
</evidence>
<keyword evidence="10" id="KW-0732">Signal</keyword>
<dbReference type="Pfam" id="PF15302">
    <property type="entry name" value="P33MONOX"/>
    <property type="match status" value="1"/>
</dbReference>
<proteinExistence type="inferred from homology"/>
<feature type="region of interest" description="Disordered" evidence="9">
    <location>
        <begin position="468"/>
        <end position="489"/>
    </location>
</feature>
<evidence type="ECO:0000256" key="2">
    <source>
        <dbReference type="ARBA" id="ARBA00008758"/>
    </source>
</evidence>
<reference evidence="11" key="3">
    <citation type="submission" date="2025-09" db="UniProtKB">
        <authorList>
            <consortium name="Ensembl"/>
        </authorList>
    </citation>
    <scope>IDENTIFICATION</scope>
    <source>
        <strain evidence="11">Hereford</strain>
    </source>
</reference>
<reference evidence="11" key="2">
    <citation type="submission" date="2025-08" db="UniProtKB">
        <authorList>
            <consortium name="Ensembl"/>
        </authorList>
    </citation>
    <scope>IDENTIFICATION</scope>
    <source>
        <strain evidence="11">Hereford</strain>
    </source>
</reference>
<comment type="subunit">
    <text evidence="3">Interacts with NELFB, NOL12 and PRNP.</text>
</comment>
<feature type="compositionally biased region" description="Pro residues" evidence="9">
    <location>
        <begin position="288"/>
        <end position="298"/>
    </location>
</feature>
<feature type="signal peptide" evidence="10">
    <location>
        <begin position="1"/>
        <end position="34"/>
    </location>
</feature>
<keyword evidence="6" id="KW-0521">NADP</keyword>
<organism evidence="11 12">
    <name type="scientific">Bos taurus</name>
    <name type="common">Bovine</name>
    <dbReference type="NCBI Taxonomy" id="9913"/>
    <lineage>
        <taxon>Eukaryota</taxon>
        <taxon>Metazoa</taxon>
        <taxon>Chordata</taxon>
        <taxon>Craniata</taxon>
        <taxon>Vertebrata</taxon>
        <taxon>Euteleostomi</taxon>
        <taxon>Mammalia</taxon>
        <taxon>Eutheria</taxon>
        <taxon>Laurasiatheria</taxon>
        <taxon>Artiodactyla</taxon>
        <taxon>Ruminantia</taxon>
        <taxon>Pecora</taxon>
        <taxon>Bovidae</taxon>
        <taxon>Bovinae</taxon>
        <taxon>Bos</taxon>
    </lineage>
</organism>
<dbReference type="PANTHER" id="PTHR28342:SF1">
    <property type="entry name" value="MONOOXYGENASE P33MONOX-RELATED"/>
    <property type="match status" value="1"/>
</dbReference>
<evidence type="ECO:0000256" key="3">
    <source>
        <dbReference type="ARBA" id="ARBA00011791"/>
    </source>
</evidence>
<keyword evidence="12" id="KW-1185">Reference proteome</keyword>
<comment type="subcellular location">
    <subcellularLocation>
        <location evidence="1">Cytoplasm</location>
    </subcellularLocation>
</comment>
<evidence type="ECO:0000313" key="12">
    <source>
        <dbReference type="Proteomes" id="UP000009136"/>
    </source>
</evidence>
<evidence type="ECO:0000256" key="4">
    <source>
        <dbReference type="ARBA" id="ARBA00016432"/>
    </source>
</evidence>
<feature type="compositionally biased region" description="Low complexity" evidence="9">
    <location>
        <begin position="380"/>
        <end position="396"/>
    </location>
</feature>
<comment type="function">
    <text evidence="8">Potential NADPH-dependent oxidoreductase. May be involved in the regulation of neuronal survival, differentiation and axonal outgrowth.</text>
</comment>
<reference evidence="11" key="1">
    <citation type="submission" date="2018-03" db="EMBL/GenBank/DDBJ databases">
        <title>ARS-UCD1.2.</title>
        <authorList>
            <person name="Rosen B.D."/>
            <person name="Bickhart D.M."/>
            <person name="Koren S."/>
            <person name="Schnabel R.D."/>
            <person name="Hall R."/>
            <person name="Zimin A."/>
            <person name="Dreischer C."/>
            <person name="Schultheiss S."/>
            <person name="Schroeder S.G."/>
            <person name="Elsik C.G."/>
            <person name="Couldrey C."/>
            <person name="Liu G.E."/>
            <person name="Van Tassell C.P."/>
            <person name="Phillippy A.M."/>
            <person name="Smith T.P.L."/>
            <person name="Medrano J.F."/>
        </authorList>
    </citation>
    <scope>NUCLEOTIDE SEQUENCE [LARGE SCALE GENOMIC DNA]</scope>
    <source>
        <strain evidence="11">Hereford</strain>
    </source>
</reference>
<protein>
    <recommendedName>
        <fullName evidence="4">Putative monooxygenase p33MONOX</fullName>
    </recommendedName>
</protein>
<dbReference type="InterPro" id="IPR026759">
    <property type="entry name" value="P33MONOX"/>
</dbReference>